<dbReference type="InterPro" id="IPR006059">
    <property type="entry name" value="SBP"/>
</dbReference>
<dbReference type="GO" id="GO:1901982">
    <property type="term" value="F:maltose binding"/>
    <property type="evidence" value="ECO:0007669"/>
    <property type="project" value="TreeGrafter"/>
</dbReference>
<comment type="similarity">
    <text evidence="1">Belongs to the bacterial solute-binding protein 1 family.</text>
</comment>
<dbReference type="GO" id="GO:0042956">
    <property type="term" value="P:maltodextrin transmembrane transport"/>
    <property type="evidence" value="ECO:0007669"/>
    <property type="project" value="TreeGrafter"/>
</dbReference>
<dbReference type="GO" id="GO:0015768">
    <property type="term" value="P:maltose transport"/>
    <property type="evidence" value="ECO:0007669"/>
    <property type="project" value="TreeGrafter"/>
</dbReference>
<dbReference type="Proteomes" id="UP000029096">
    <property type="component" value="Unassembled WGS sequence"/>
</dbReference>
<dbReference type="eggNOG" id="COG1653">
    <property type="taxonomic scope" value="Bacteria"/>
</dbReference>
<keyword evidence="6" id="KW-1185">Reference proteome</keyword>
<evidence type="ECO:0000256" key="1">
    <source>
        <dbReference type="ARBA" id="ARBA00008520"/>
    </source>
</evidence>
<dbReference type="EMBL" id="JGYP01000001">
    <property type="protein sequence ID" value="KFI46967.1"/>
    <property type="molecule type" value="Genomic_DNA"/>
</dbReference>
<evidence type="ECO:0000256" key="3">
    <source>
        <dbReference type="ARBA" id="ARBA00022729"/>
    </source>
</evidence>
<evidence type="ECO:0000313" key="5">
    <source>
        <dbReference type="EMBL" id="KFI46967.1"/>
    </source>
</evidence>
<organism evidence="5 6">
    <name type="scientific">Bifidobacterium bohemicum DSM 22767</name>
    <dbReference type="NCBI Taxonomy" id="1437606"/>
    <lineage>
        <taxon>Bacteria</taxon>
        <taxon>Bacillati</taxon>
        <taxon>Actinomycetota</taxon>
        <taxon>Actinomycetes</taxon>
        <taxon>Bifidobacteriales</taxon>
        <taxon>Bifidobacteriaceae</taxon>
        <taxon>Bifidobacterium</taxon>
    </lineage>
</organism>
<gene>
    <name evidence="5" type="ORF">BBOH_0442</name>
</gene>
<dbReference type="Pfam" id="PF01547">
    <property type="entry name" value="SBP_bac_1"/>
    <property type="match status" value="1"/>
</dbReference>
<protein>
    <submittedName>
        <fullName evidence="5">ABC transporter, solute-binding protein</fullName>
    </submittedName>
</protein>
<keyword evidence="2" id="KW-0813">Transport</keyword>
<name>A0A086ZKB7_9BIFI</name>
<dbReference type="CDD" id="cd13585">
    <property type="entry name" value="PBP2_TMBP_like"/>
    <property type="match status" value="1"/>
</dbReference>
<dbReference type="STRING" id="1437606.BBOH_0442"/>
<dbReference type="OrthoDB" id="4289620at2"/>
<proteinExistence type="inferred from homology"/>
<evidence type="ECO:0000256" key="2">
    <source>
        <dbReference type="ARBA" id="ARBA00022448"/>
    </source>
</evidence>
<dbReference type="PROSITE" id="PS51257">
    <property type="entry name" value="PROKAR_LIPOPROTEIN"/>
    <property type="match status" value="1"/>
</dbReference>
<dbReference type="RefSeq" id="WP_033520766.1">
    <property type="nucleotide sequence ID" value="NZ_JDUS01000001.1"/>
</dbReference>
<reference evidence="5 6" key="1">
    <citation type="submission" date="2014-03" db="EMBL/GenBank/DDBJ databases">
        <title>Genomics of Bifidobacteria.</title>
        <authorList>
            <person name="Ventura M."/>
            <person name="Milani C."/>
            <person name="Lugli G.A."/>
        </authorList>
    </citation>
    <scope>NUCLEOTIDE SEQUENCE [LARGE SCALE GENOMIC DNA]</scope>
    <source>
        <strain evidence="5 6">DSM 22767</strain>
    </source>
</reference>
<keyword evidence="3 4" id="KW-0732">Signal</keyword>
<dbReference type="PANTHER" id="PTHR30061:SF50">
    <property type="entry name" value="MALTOSE_MALTODEXTRIN-BINDING PERIPLASMIC PROTEIN"/>
    <property type="match status" value="1"/>
</dbReference>
<feature type="signal peptide" evidence="4">
    <location>
        <begin position="1"/>
        <end position="24"/>
    </location>
</feature>
<sequence>MFSLKKTVAAAGAAVMLLSVGACGGQGDKNADGKTEISFQTWNLKNDKYTPYFKELIAAYEKANPNVTIKWMDQPSDNYEEKLSSQAAAKELPDIVDAGPSLQYGLAKAGALMNITKEDPGAKDQFYPNAWKAVTFSGKGMQTASYGFPWYVNDGPNYYNTQLMQKCGLDPNKLPVTWDDYFSQAQTMVNSGCGAYMSTMMAADAGDYASAGVDFMNKDQTEYTFNTPKAVAFLQKFVDLFKAKGIPAEALDASWSQQGDFFQRGSIIAMGGSAYSAADFKKNSPDLYSHLTVGPKISDLGKSATVGYEMLSVSAATKHKDEALKFVKFVTNKKNQLEFAKKSSTFPSSKGGLEDPYYAKIDEGDLQGKALKITLKAVENGFSSRPAQFTDAAGSKYLQQQVALALQGKQTAKQALDKAVDFANGKLNK</sequence>
<feature type="chain" id="PRO_5038813663" evidence="4">
    <location>
        <begin position="25"/>
        <end position="429"/>
    </location>
</feature>
<dbReference type="Gene3D" id="3.40.190.10">
    <property type="entry name" value="Periplasmic binding protein-like II"/>
    <property type="match status" value="1"/>
</dbReference>
<dbReference type="PANTHER" id="PTHR30061">
    <property type="entry name" value="MALTOSE-BINDING PERIPLASMIC PROTEIN"/>
    <property type="match status" value="1"/>
</dbReference>
<evidence type="ECO:0000256" key="4">
    <source>
        <dbReference type="SAM" id="SignalP"/>
    </source>
</evidence>
<evidence type="ECO:0000313" key="6">
    <source>
        <dbReference type="Proteomes" id="UP000029096"/>
    </source>
</evidence>
<accession>A0A086ZKB7</accession>
<dbReference type="SUPFAM" id="SSF53850">
    <property type="entry name" value="Periplasmic binding protein-like II"/>
    <property type="match status" value="1"/>
</dbReference>
<comment type="caution">
    <text evidence="5">The sequence shown here is derived from an EMBL/GenBank/DDBJ whole genome shotgun (WGS) entry which is preliminary data.</text>
</comment>
<dbReference type="GO" id="GO:0055052">
    <property type="term" value="C:ATP-binding cassette (ABC) transporter complex, substrate-binding subunit-containing"/>
    <property type="evidence" value="ECO:0007669"/>
    <property type="project" value="TreeGrafter"/>
</dbReference>
<dbReference type="AlphaFoldDB" id="A0A086ZKB7"/>